<evidence type="ECO:0000313" key="2">
    <source>
        <dbReference type="EMBL" id="KAK6359869.1"/>
    </source>
</evidence>
<dbReference type="AlphaFoldDB" id="A0AAV9VFC0"/>
<accession>A0AAV9VFC0</accession>
<reference evidence="2 3" key="1">
    <citation type="submission" date="2019-10" db="EMBL/GenBank/DDBJ databases">
        <authorList>
            <person name="Palmer J.M."/>
        </authorList>
    </citation>
    <scope>NUCLEOTIDE SEQUENCE [LARGE SCALE GENOMIC DNA]</scope>
    <source>
        <strain evidence="2 3">TWF696</strain>
    </source>
</reference>
<protein>
    <submittedName>
        <fullName evidence="2">Uncharacterized protein</fullName>
    </submittedName>
</protein>
<keyword evidence="3" id="KW-1185">Reference proteome</keyword>
<sequence>MQLPTILLASLLAASASAFPAASSGEGNVRRALCTPQDNTGFTVRINSTDDLNGKILSIQDGVVGVDLPHPESVIWPYTDGQQLAMPGPGYKYILQGYLYSTDDLADGQQLRFSREVPPKTDVTANGVSVAQTDVFSTSCDIRGTFYLSALEGNWNWQACRETAGTGPWTIKKQAGKGECRDVRLRMNYGPPY</sequence>
<feature type="signal peptide" evidence="1">
    <location>
        <begin position="1"/>
        <end position="18"/>
    </location>
</feature>
<feature type="chain" id="PRO_5043709883" evidence="1">
    <location>
        <begin position="19"/>
        <end position="193"/>
    </location>
</feature>
<comment type="caution">
    <text evidence="2">The sequence shown here is derived from an EMBL/GenBank/DDBJ whole genome shotgun (WGS) entry which is preliminary data.</text>
</comment>
<proteinExistence type="predicted"/>
<dbReference type="EMBL" id="JAVHNQ010000001">
    <property type="protein sequence ID" value="KAK6359869.1"/>
    <property type="molecule type" value="Genomic_DNA"/>
</dbReference>
<gene>
    <name evidence="2" type="ORF">TWF696_000998</name>
</gene>
<evidence type="ECO:0000256" key="1">
    <source>
        <dbReference type="SAM" id="SignalP"/>
    </source>
</evidence>
<evidence type="ECO:0000313" key="3">
    <source>
        <dbReference type="Proteomes" id="UP001375240"/>
    </source>
</evidence>
<name>A0AAV9VFC0_9PEZI</name>
<keyword evidence="1" id="KW-0732">Signal</keyword>
<organism evidence="2 3">
    <name type="scientific">Orbilia brochopaga</name>
    <dbReference type="NCBI Taxonomy" id="3140254"/>
    <lineage>
        <taxon>Eukaryota</taxon>
        <taxon>Fungi</taxon>
        <taxon>Dikarya</taxon>
        <taxon>Ascomycota</taxon>
        <taxon>Pezizomycotina</taxon>
        <taxon>Orbiliomycetes</taxon>
        <taxon>Orbiliales</taxon>
        <taxon>Orbiliaceae</taxon>
        <taxon>Orbilia</taxon>
    </lineage>
</organism>
<dbReference type="Proteomes" id="UP001375240">
    <property type="component" value="Unassembled WGS sequence"/>
</dbReference>